<comment type="caution">
    <text evidence="1">The sequence shown here is derived from an EMBL/GenBank/DDBJ whole genome shotgun (WGS) entry which is preliminary data.</text>
</comment>
<dbReference type="AlphaFoldDB" id="A0AAJ4XR97"/>
<evidence type="ECO:0000313" key="1">
    <source>
        <dbReference type="EMBL" id="SNX87395.1"/>
    </source>
</evidence>
<protein>
    <submittedName>
        <fullName evidence="1">Uncharacterized protein</fullName>
    </submittedName>
</protein>
<name>A0AAJ4XR97_9BASI</name>
<sequence length="155" mass="17435">MSKIRAQKGWSLVFGTFPHMDYEDGKVSTIPKGARFEELLVPVTSSHSDGQQLVSSRITGPRDTFRQKEVRDLIGPWSCRSAKVSHPSRMGSVRERSNRADKVGRTFVCEAWYPYAGPFVVMQGNSDRTLLAFHLSPAFADDNRLHDVKARLLPT</sequence>
<dbReference type="EMBL" id="OAPG01000019">
    <property type="protein sequence ID" value="SNX87395.1"/>
    <property type="molecule type" value="Genomic_DNA"/>
</dbReference>
<proteinExistence type="predicted"/>
<keyword evidence="2" id="KW-1185">Reference proteome</keyword>
<accession>A0AAJ4XR97</accession>
<reference evidence="1" key="1">
    <citation type="submission" date="2023-10" db="EMBL/GenBank/DDBJ databases">
        <authorList>
            <person name="Guldener U."/>
        </authorList>
    </citation>
    <scope>NUCLEOTIDE SEQUENCE</scope>
    <source>
        <strain evidence="1">Mp4</strain>
    </source>
</reference>
<organism evidence="1 2">
    <name type="scientific">Melanopsichium pennsylvanicum</name>
    <dbReference type="NCBI Taxonomy" id="63383"/>
    <lineage>
        <taxon>Eukaryota</taxon>
        <taxon>Fungi</taxon>
        <taxon>Dikarya</taxon>
        <taxon>Basidiomycota</taxon>
        <taxon>Ustilaginomycotina</taxon>
        <taxon>Ustilaginomycetes</taxon>
        <taxon>Ustilaginales</taxon>
        <taxon>Ustilaginaceae</taxon>
        <taxon>Melanopsichium</taxon>
    </lineage>
</organism>
<gene>
    <name evidence="1" type="ORF">MEPE_06105</name>
</gene>
<evidence type="ECO:0000313" key="2">
    <source>
        <dbReference type="Proteomes" id="UP001294444"/>
    </source>
</evidence>
<dbReference type="Proteomes" id="UP001294444">
    <property type="component" value="Unassembled WGS sequence"/>
</dbReference>